<evidence type="ECO:0000256" key="2">
    <source>
        <dbReference type="ARBA" id="ARBA00022448"/>
    </source>
</evidence>
<evidence type="ECO:0000256" key="1">
    <source>
        <dbReference type="ARBA" id="ARBA00001927"/>
    </source>
</evidence>
<dbReference type="PANTHER" id="PTHR36923:SF3">
    <property type="entry name" value="FERREDOXIN"/>
    <property type="match status" value="1"/>
</dbReference>
<dbReference type="InterPro" id="IPR051269">
    <property type="entry name" value="Fe-S_cluster_ET"/>
</dbReference>
<keyword evidence="5 8" id="KW-0408">Iron</keyword>
<dbReference type="InterPro" id="IPR001080">
    <property type="entry name" value="3Fe4S_ferredoxin"/>
</dbReference>
<evidence type="ECO:0000313" key="10">
    <source>
        <dbReference type="Proteomes" id="UP001501747"/>
    </source>
</evidence>
<organism evidence="9 10">
    <name type="scientific">Allokutzneria multivorans</name>
    <dbReference type="NCBI Taxonomy" id="1142134"/>
    <lineage>
        <taxon>Bacteria</taxon>
        <taxon>Bacillati</taxon>
        <taxon>Actinomycetota</taxon>
        <taxon>Actinomycetes</taxon>
        <taxon>Pseudonocardiales</taxon>
        <taxon>Pseudonocardiaceae</taxon>
        <taxon>Allokutzneria</taxon>
    </lineage>
</organism>
<evidence type="ECO:0000256" key="7">
    <source>
        <dbReference type="ARBA" id="ARBA00023291"/>
    </source>
</evidence>
<evidence type="ECO:0000256" key="8">
    <source>
        <dbReference type="RuleBase" id="RU368020"/>
    </source>
</evidence>
<evidence type="ECO:0000256" key="4">
    <source>
        <dbReference type="ARBA" id="ARBA00022982"/>
    </source>
</evidence>
<evidence type="ECO:0000256" key="6">
    <source>
        <dbReference type="ARBA" id="ARBA00023014"/>
    </source>
</evidence>
<name>A0ABP7SWP1_9PSEU</name>
<dbReference type="Pfam" id="PF13370">
    <property type="entry name" value="Fer4_13"/>
    <property type="match status" value="1"/>
</dbReference>
<proteinExistence type="predicted"/>
<dbReference type="PRINTS" id="PR00352">
    <property type="entry name" value="3FE4SFRDOXIN"/>
</dbReference>
<evidence type="ECO:0000313" key="9">
    <source>
        <dbReference type="EMBL" id="GAA4017538.1"/>
    </source>
</evidence>
<evidence type="ECO:0000256" key="5">
    <source>
        <dbReference type="ARBA" id="ARBA00023004"/>
    </source>
</evidence>
<comment type="caution">
    <text evidence="9">The sequence shown here is derived from an EMBL/GenBank/DDBJ whole genome shotgun (WGS) entry which is preliminary data.</text>
</comment>
<gene>
    <name evidence="9" type="ORF">GCM10022247_46080</name>
</gene>
<comment type="cofactor">
    <cofactor evidence="1">
        <name>[3Fe-4S] cluster</name>
        <dbReference type="ChEBI" id="CHEBI:21137"/>
    </cofactor>
</comment>
<sequence>MSDSWLVTVDQNCIGSGMCAGAAPDHFELMDGYARAIKDEVDPDEAVIDAAESCPVEAILVKHAASGEVVAPTD</sequence>
<dbReference type="RefSeq" id="WP_344878085.1">
    <property type="nucleotide sequence ID" value="NZ_BAABAL010000017.1"/>
</dbReference>
<keyword evidence="10" id="KW-1185">Reference proteome</keyword>
<comment type="function">
    <text evidence="8">Ferredoxins are iron-sulfur proteins that transfer electrons in a wide variety of metabolic reactions.</text>
</comment>
<keyword evidence="3 8" id="KW-0479">Metal-binding</keyword>
<dbReference type="PANTHER" id="PTHR36923">
    <property type="entry name" value="FERREDOXIN"/>
    <property type="match status" value="1"/>
</dbReference>
<dbReference type="EMBL" id="BAABAL010000017">
    <property type="protein sequence ID" value="GAA4017538.1"/>
    <property type="molecule type" value="Genomic_DNA"/>
</dbReference>
<evidence type="ECO:0000256" key="3">
    <source>
        <dbReference type="ARBA" id="ARBA00022723"/>
    </source>
</evidence>
<keyword evidence="7" id="KW-0003">3Fe-4S</keyword>
<dbReference type="Proteomes" id="UP001501747">
    <property type="component" value="Unassembled WGS sequence"/>
</dbReference>
<protein>
    <recommendedName>
        <fullName evidence="8">Ferredoxin</fullName>
    </recommendedName>
</protein>
<reference evidence="10" key="1">
    <citation type="journal article" date="2019" name="Int. J. Syst. Evol. Microbiol.">
        <title>The Global Catalogue of Microorganisms (GCM) 10K type strain sequencing project: providing services to taxonomists for standard genome sequencing and annotation.</title>
        <authorList>
            <consortium name="The Broad Institute Genomics Platform"/>
            <consortium name="The Broad Institute Genome Sequencing Center for Infectious Disease"/>
            <person name="Wu L."/>
            <person name="Ma J."/>
        </authorList>
    </citation>
    <scope>NUCLEOTIDE SEQUENCE [LARGE SCALE GENOMIC DNA]</scope>
    <source>
        <strain evidence="10">JCM 17342</strain>
    </source>
</reference>
<dbReference type="SUPFAM" id="SSF54862">
    <property type="entry name" value="4Fe-4S ferredoxins"/>
    <property type="match status" value="1"/>
</dbReference>
<dbReference type="Gene3D" id="3.30.70.20">
    <property type="match status" value="1"/>
</dbReference>
<accession>A0ABP7SWP1</accession>
<keyword evidence="4 8" id="KW-0249">Electron transport</keyword>
<keyword evidence="2 8" id="KW-0813">Transport</keyword>
<keyword evidence="6 8" id="KW-0411">Iron-sulfur</keyword>